<evidence type="ECO:0000313" key="2">
    <source>
        <dbReference type="Proteomes" id="UP001589813"/>
    </source>
</evidence>
<name>A0ABV6BC93_9GAMM</name>
<evidence type="ECO:0000313" key="1">
    <source>
        <dbReference type="EMBL" id="MFC0047123.1"/>
    </source>
</evidence>
<proteinExistence type="predicted"/>
<gene>
    <name evidence="1" type="ORF">ACFFJP_02325</name>
</gene>
<keyword evidence="2" id="KW-1185">Reference proteome</keyword>
<reference evidence="1 2" key="1">
    <citation type="submission" date="2024-09" db="EMBL/GenBank/DDBJ databases">
        <authorList>
            <person name="Sun Q."/>
            <person name="Mori K."/>
        </authorList>
    </citation>
    <scope>NUCLEOTIDE SEQUENCE [LARGE SCALE GENOMIC DNA]</scope>
    <source>
        <strain evidence="1 2">KCTC 23315</strain>
    </source>
</reference>
<protein>
    <submittedName>
        <fullName evidence="1">Uncharacterized protein</fullName>
    </submittedName>
</protein>
<dbReference type="RefSeq" id="WP_377240073.1">
    <property type="nucleotide sequence ID" value="NZ_JBHLXP010000001.1"/>
</dbReference>
<organism evidence="1 2">
    <name type="scientific">Rheinheimera tilapiae</name>
    <dbReference type="NCBI Taxonomy" id="875043"/>
    <lineage>
        <taxon>Bacteria</taxon>
        <taxon>Pseudomonadati</taxon>
        <taxon>Pseudomonadota</taxon>
        <taxon>Gammaproteobacteria</taxon>
        <taxon>Chromatiales</taxon>
        <taxon>Chromatiaceae</taxon>
        <taxon>Rheinheimera</taxon>
    </lineage>
</organism>
<dbReference type="EMBL" id="JBHLXP010000001">
    <property type="protein sequence ID" value="MFC0047123.1"/>
    <property type="molecule type" value="Genomic_DNA"/>
</dbReference>
<accession>A0ABV6BC93</accession>
<dbReference type="Proteomes" id="UP001589813">
    <property type="component" value="Unassembled WGS sequence"/>
</dbReference>
<comment type="caution">
    <text evidence="1">The sequence shown here is derived from an EMBL/GenBank/DDBJ whole genome shotgun (WGS) entry which is preliminary data.</text>
</comment>
<sequence length="178" mass="20312">MPKISLQKIIVLPDFLAADAYANSKRLFDILHRRGDSSLLETLLSNIRVLEYQKEFYALEQHNLIAVAAEQLPRFDATVVIVSKAKSKPELMRQLLNIASIQYVTQRSAAATPAWHQAVADDYAIEQLFSMRQWSEIIDRHRSAVYRRKPKLQKKKSITTVDIQRVLKAIPSPQGDGK</sequence>